<keyword evidence="2" id="KW-0012">Acyltransferase</keyword>
<organism evidence="2 3">
    <name type="scientific">Clostridium aestuarii</name>
    <dbReference type="NCBI Taxonomy" id="338193"/>
    <lineage>
        <taxon>Bacteria</taxon>
        <taxon>Bacillati</taxon>
        <taxon>Bacillota</taxon>
        <taxon>Clostridia</taxon>
        <taxon>Eubacteriales</taxon>
        <taxon>Clostridiaceae</taxon>
        <taxon>Clostridium</taxon>
    </lineage>
</organism>
<dbReference type="EC" id="2.3.1.-" evidence="2"/>
<dbReference type="SUPFAM" id="SSF55729">
    <property type="entry name" value="Acyl-CoA N-acyltransferases (Nat)"/>
    <property type="match status" value="1"/>
</dbReference>
<reference evidence="2" key="1">
    <citation type="submission" date="2022-12" db="EMBL/GenBank/DDBJ databases">
        <authorList>
            <person name="Wang J."/>
        </authorList>
    </citation>
    <scope>NUCLEOTIDE SEQUENCE</scope>
    <source>
        <strain evidence="2">HY-45-18</strain>
    </source>
</reference>
<comment type="caution">
    <text evidence="2">The sequence shown here is derived from an EMBL/GenBank/DDBJ whole genome shotgun (WGS) entry which is preliminary data.</text>
</comment>
<proteinExistence type="predicted"/>
<dbReference type="Gene3D" id="3.40.630.30">
    <property type="match status" value="1"/>
</dbReference>
<dbReference type="InterPro" id="IPR000182">
    <property type="entry name" value="GNAT_dom"/>
</dbReference>
<dbReference type="GO" id="GO:0016746">
    <property type="term" value="F:acyltransferase activity"/>
    <property type="evidence" value="ECO:0007669"/>
    <property type="project" value="UniProtKB-KW"/>
</dbReference>
<accession>A0ABT4D1T3</accession>
<dbReference type="Pfam" id="PF13420">
    <property type="entry name" value="Acetyltransf_4"/>
    <property type="match status" value="1"/>
</dbReference>
<dbReference type="CDD" id="cd04301">
    <property type="entry name" value="NAT_SF"/>
    <property type="match status" value="1"/>
</dbReference>
<evidence type="ECO:0000313" key="2">
    <source>
        <dbReference type="EMBL" id="MCY6485067.1"/>
    </source>
</evidence>
<sequence length="166" mass="20283">MFDIRLNFKNVEISSVEKEDLDSVYKWFINGLNCNFDKKQKPLTQKQFYEMFLAYYLSECEFFLKVERKKETIGIVKGAIEFKNPNQVWLKWFFINEQFRNEGVGTEILKKIINYFYRECRINDFYIKVPKCYINILQFFKKNDFKLIGFSNEKNQYQDKVMILKK</sequence>
<dbReference type="Proteomes" id="UP001078443">
    <property type="component" value="Unassembled WGS sequence"/>
</dbReference>
<evidence type="ECO:0000259" key="1">
    <source>
        <dbReference type="PROSITE" id="PS51186"/>
    </source>
</evidence>
<protein>
    <submittedName>
        <fullName evidence="2">GNAT family N-acetyltransferase</fullName>
        <ecNumber evidence="2">2.3.1.-</ecNumber>
    </submittedName>
</protein>
<dbReference type="InterPro" id="IPR016181">
    <property type="entry name" value="Acyl_CoA_acyltransferase"/>
</dbReference>
<keyword evidence="3" id="KW-1185">Reference proteome</keyword>
<dbReference type="RefSeq" id="WP_268041392.1">
    <property type="nucleotide sequence ID" value="NZ_JAPQER010000005.1"/>
</dbReference>
<gene>
    <name evidence="2" type="ORF">OW763_12030</name>
</gene>
<evidence type="ECO:0000313" key="3">
    <source>
        <dbReference type="Proteomes" id="UP001078443"/>
    </source>
</evidence>
<name>A0ABT4D1T3_9CLOT</name>
<keyword evidence="2" id="KW-0808">Transferase</keyword>
<feature type="domain" description="N-acetyltransferase" evidence="1">
    <location>
        <begin position="11"/>
        <end position="166"/>
    </location>
</feature>
<dbReference type="PROSITE" id="PS51186">
    <property type="entry name" value="GNAT"/>
    <property type="match status" value="1"/>
</dbReference>
<dbReference type="EMBL" id="JAPQER010000005">
    <property type="protein sequence ID" value="MCY6485067.1"/>
    <property type="molecule type" value="Genomic_DNA"/>
</dbReference>